<dbReference type="RefSeq" id="WP_076367117.1">
    <property type="nucleotide sequence ID" value="NZ_FTOM01000008.1"/>
</dbReference>
<dbReference type="InterPro" id="IPR006439">
    <property type="entry name" value="HAD-SF_hydro_IA"/>
</dbReference>
<dbReference type="Gene3D" id="1.10.150.240">
    <property type="entry name" value="Putative phosphatase, domain 2"/>
    <property type="match status" value="1"/>
</dbReference>
<reference evidence="2" key="1">
    <citation type="submission" date="2017-01" db="EMBL/GenBank/DDBJ databases">
        <authorList>
            <person name="Varghese N."/>
            <person name="Submissions S."/>
        </authorList>
    </citation>
    <scope>NUCLEOTIDE SEQUENCE [LARGE SCALE GENOMIC DNA]</scope>
    <source>
        <strain evidence="2">DSM 18714</strain>
    </source>
</reference>
<gene>
    <name evidence="1" type="ORF">SAMN05421795_10874</name>
</gene>
<dbReference type="NCBIfam" id="TIGR01509">
    <property type="entry name" value="HAD-SF-IA-v3"/>
    <property type="match status" value="1"/>
</dbReference>
<dbReference type="STRING" id="407234.SAMN05421795_10874"/>
<dbReference type="InterPro" id="IPR023214">
    <property type="entry name" value="HAD_sf"/>
</dbReference>
<dbReference type="PANTHER" id="PTHR43611">
    <property type="entry name" value="ALPHA-D-GLUCOSE 1-PHOSPHATE PHOSPHATASE"/>
    <property type="match status" value="1"/>
</dbReference>
<dbReference type="Proteomes" id="UP000186098">
    <property type="component" value="Unassembled WGS sequence"/>
</dbReference>
<dbReference type="EMBL" id="FTOM01000008">
    <property type="protein sequence ID" value="SIS87114.1"/>
    <property type="molecule type" value="Genomic_DNA"/>
</dbReference>
<dbReference type="PANTHER" id="PTHR43611:SF3">
    <property type="entry name" value="FLAVIN MONONUCLEOTIDE HYDROLASE 1, CHLOROPLATIC"/>
    <property type="match status" value="1"/>
</dbReference>
<dbReference type="PRINTS" id="PR00413">
    <property type="entry name" value="HADHALOGNASE"/>
</dbReference>
<dbReference type="SUPFAM" id="SSF56784">
    <property type="entry name" value="HAD-like"/>
    <property type="match status" value="1"/>
</dbReference>
<dbReference type="OrthoDB" id="9807742at2"/>
<sequence length="207" mass="22706">MTRPPAAIVFDIGNVLVEWHPERVYDPLIGETARRHLLKVVGVDAMNLSIDAGAPFAQTIADFAAAHPEHAALIRMWDSHWGEMFAPEISGSVAALRALRRRGVPVFALSNFGDESFARAESMYPALREFDARFISAHLRALKPDPEIYAVLERETGYAGAELFFTDDKPENVAAAEARGWRGHLFEGAEGLVARLVAEGVLEPGDI</sequence>
<dbReference type="InterPro" id="IPR036412">
    <property type="entry name" value="HAD-like_sf"/>
</dbReference>
<protein>
    <submittedName>
        <fullName evidence="1">2-haloacid dehalogenase</fullName>
    </submittedName>
</protein>
<accession>A0A1N7MLS4</accession>
<dbReference type="InterPro" id="IPR023198">
    <property type="entry name" value="PGP-like_dom2"/>
</dbReference>
<dbReference type="Pfam" id="PF00702">
    <property type="entry name" value="Hydrolase"/>
    <property type="match status" value="1"/>
</dbReference>
<dbReference type="Gene3D" id="3.40.50.1000">
    <property type="entry name" value="HAD superfamily/HAD-like"/>
    <property type="match status" value="1"/>
</dbReference>
<name>A0A1N7MLS4_9RHOB</name>
<organism evidence="1 2">
    <name type="scientific">Phaeovulum vinaykumarii</name>
    <dbReference type="NCBI Taxonomy" id="407234"/>
    <lineage>
        <taxon>Bacteria</taxon>
        <taxon>Pseudomonadati</taxon>
        <taxon>Pseudomonadota</taxon>
        <taxon>Alphaproteobacteria</taxon>
        <taxon>Rhodobacterales</taxon>
        <taxon>Paracoccaceae</taxon>
        <taxon>Phaeovulum</taxon>
    </lineage>
</organism>
<evidence type="ECO:0000313" key="2">
    <source>
        <dbReference type="Proteomes" id="UP000186098"/>
    </source>
</evidence>
<evidence type="ECO:0000313" key="1">
    <source>
        <dbReference type="EMBL" id="SIS87114.1"/>
    </source>
</evidence>
<proteinExistence type="predicted"/>
<keyword evidence="2" id="KW-1185">Reference proteome</keyword>
<dbReference type="AlphaFoldDB" id="A0A1N7MLS4"/>